<sequence>MVFAAIETTPLDEIHVEIVPQGETVTETSSEPTPEAAPVASDDPALAASPDPAIHEDPDVSIPLEKTTPIATASELAAPLPKIQSPDAPQLAVARPRPENMEKSWRQEEERKRKKRQLEEARRQAALRAAKKWEKARARQQAAHAQIGAAAVRAGVREGSGDAPRMSNAAYAALVSAEINRHKHYPPSARQSGSTGSVSVVFSIGPSGAITGHSITRSSGDSAIDAAVHQMMAASHPPPPPGGHFHGSVTISFGLAR</sequence>
<geneLocation type="plasmid" evidence="7">
    <name>unnamed1</name>
</geneLocation>
<feature type="region of interest" description="Disordered" evidence="5">
    <location>
        <begin position="21"/>
        <end position="60"/>
    </location>
</feature>
<feature type="compositionally biased region" description="Basic and acidic residues" evidence="5">
    <location>
        <begin position="96"/>
        <end position="123"/>
    </location>
</feature>
<gene>
    <name evidence="7" type="ORF">F7D14_19865</name>
</gene>
<keyword evidence="7" id="KW-0614">Plasmid</keyword>
<evidence type="ECO:0000313" key="7">
    <source>
        <dbReference type="EMBL" id="QGM99994.1"/>
    </source>
</evidence>
<dbReference type="GO" id="GO:0055085">
    <property type="term" value="P:transmembrane transport"/>
    <property type="evidence" value="ECO:0007669"/>
    <property type="project" value="InterPro"/>
</dbReference>
<feature type="compositionally biased region" description="Low complexity" evidence="5">
    <location>
        <begin position="26"/>
        <end position="52"/>
    </location>
</feature>
<dbReference type="InterPro" id="IPR006260">
    <property type="entry name" value="TonB/TolA_C"/>
</dbReference>
<dbReference type="NCBIfam" id="TIGR01352">
    <property type="entry name" value="tonB_Cterm"/>
    <property type="match status" value="1"/>
</dbReference>
<evidence type="ECO:0000256" key="4">
    <source>
        <dbReference type="ARBA" id="ARBA00023136"/>
    </source>
</evidence>
<dbReference type="EMBL" id="CP044332">
    <property type="protein sequence ID" value="QGM99994.1"/>
    <property type="molecule type" value="Genomic_DNA"/>
</dbReference>
<dbReference type="KEGG" id="mpar:F7D14_19865"/>
<accession>A0A6B8M7D1</accession>
<keyword evidence="4" id="KW-0472">Membrane</keyword>
<dbReference type="GO" id="GO:0016020">
    <property type="term" value="C:membrane"/>
    <property type="evidence" value="ECO:0007669"/>
    <property type="project" value="UniProtKB-SubCell"/>
</dbReference>
<comment type="subcellular location">
    <subcellularLocation>
        <location evidence="1">Membrane</location>
        <topology evidence="1">Single-pass membrane protein</topology>
    </subcellularLocation>
</comment>
<protein>
    <submittedName>
        <fullName evidence="7">TonB family protein</fullName>
    </submittedName>
</protein>
<feature type="domain" description="TonB C-terminal" evidence="6">
    <location>
        <begin position="170"/>
        <end position="257"/>
    </location>
</feature>
<evidence type="ECO:0000256" key="3">
    <source>
        <dbReference type="ARBA" id="ARBA00022989"/>
    </source>
</evidence>
<dbReference type="AlphaFoldDB" id="A0A6B8M7D1"/>
<feature type="region of interest" description="Disordered" evidence="5">
    <location>
        <begin position="72"/>
        <end position="123"/>
    </location>
</feature>
<proteinExistence type="predicted"/>
<name>A0A6B8M7D1_9HYPH</name>
<dbReference type="PROSITE" id="PS52015">
    <property type="entry name" value="TONB_CTD"/>
    <property type="match status" value="1"/>
</dbReference>
<keyword evidence="2" id="KW-0812">Transmembrane</keyword>
<evidence type="ECO:0000256" key="1">
    <source>
        <dbReference type="ARBA" id="ARBA00004167"/>
    </source>
</evidence>
<evidence type="ECO:0000313" key="8">
    <source>
        <dbReference type="Proteomes" id="UP000422569"/>
    </source>
</evidence>
<dbReference type="Pfam" id="PF03544">
    <property type="entry name" value="TonB_C"/>
    <property type="match status" value="1"/>
</dbReference>
<dbReference type="Proteomes" id="UP000422569">
    <property type="component" value="Plasmid unnamed1"/>
</dbReference>
<dbReference type="Gene3D" id="3.30.1150.10">
    <property type="match status" value="1"/>
</dbReference>
<organism evidence="7 8">
    <name type="scientific">Methylocystis parvus</name>
    <dbReference type="NCBI Taxonomy" id="134"/>
    <lineage>
        <taxon>Bacteria</taxon>
        <taxon>Pseudomonadati</taxon>
        <taxon>Pseudomonadota</taxon>
        <taxon>Alphaproteobacteria</taxon>
        <taxon>Hyphomicrobiales</taxon>
        <taxon>Methylocystaceae</taxon>
        <taxon>Methylocystis</taxon>
    </lineage>
</organism>
<reference evidence="7 8" key="1">
    <citation type="submission" date="2019-09" db="EMBL/GenBank/DDBJ databases">
        <title>Isolation and complete genome sequencing of Methylocystis species.</title>
        <authorList>
            <person name="Rumah B.L."/>
            <person name="Stead C.E."/>
            <person name="Stevens B.C."/>
            <person name="Minton N.P."/>
            <person name="Grosse-Honebrink A."/>
            <person name="Zhang Y."/>
        </authorList>
    </citation>
    <scope>NUCLEOTIDE SEQUENCE [LARGE SCALE GENOMIC DNA]</scope>
    <source>
        <strain evidence="7 8">BRCS2</strain>
        <plasmid evidence="7 8">unnamed1</plasmid>
    </source>
</reference>
<keyword evidence="8" id="KW-1185">Reference proteome</keyword>
<dbReference type="SUPFAM" id="SSF74653">
    <property type="entry name" value="TolA/TonB C-terminal domain"/>
    <property type="match status" value="1"/>
</dbReference>
<dbReference type="InterPro" id="IPR037682">
    <property type="entry name" value="TonB_C"/>
</dbReference>
<evidence type="ECO:0000256" key="2">
    <source>
        <dbReference type="ARBA" id="ARBA00022692"/>
    </source>
</evidence>
<keyword evidence="3" id="KW-1133">Transmembrane helix</keyword>
<evidence type="ECO:0000256" key="5">
    <source>
        <dbReference type="SAM" id="MobiDB-lite"/>
    </source>
</evidence>
<evidence type="ECO:0000259" key="6">
    <source>
        <dbReference type="PROSITE" id="PS52015"/>
    </source>
</evidence>